<dbReference type="EMBL" id="LGSS01000003">
    <property type="protein sequence ID" value="KNF09243.1"/>
    <property type="molecule type" value="Genomic_DNA"/>
</dbReference>
<organism evidence="1 2">
    <name type="scientific">Gottschalkia purinilytica</name>
    <name type="common">Clostridium purinilyticum</name>
    <dbReference type="NCBI Taxonomy" id="1503"/>
    <lineage>
        <taxon>Bacteria</taxon>
        <taxon>Bacillati</taxon>
        <taxon>Bacillota</taxon>
        <taxon>Tissierellia</taxon>
        <taxon>Tissierellales</taxon>
        <taxon>Gottschalkiaceae</taxon>
        <taxon>Gottschalkia</taxon>
    </lineage>
</organism>
<proteinExistence type="predicted"/>
<dbReference type="Gene3D" id="1.20.5.300">
    <property type="match status" value="1"/>
</dbReference>
<comment type="caution">
    <text evidence="1">The sequence shown here is derived from an EMBL/GenBank/DDBJ whole genome shotgun (WGS) entry which is preliminary data.</text>
</comment>
<name>A0A0L0WCQ0_GOTPU</name>
<dbReference type="OrthoDB" id="1707630at2"/>
<reference evidence="2" key="1">
    <citation type="submission" date="2015-07" db="EMBL/GenBank/DDBJ databases">
        <title>Draft genome sequence of the purine-degrading Gottschalkia purinilyticum DSM 1384 (formerly Clostridium purinilyticum).</title>
        <authorList>
            <person name="Poehlein A."/>
            <person name="Schiel-Bengelsdorf B."/>
            <person name="Bengelsdorf F.R."/>
            <person name="Daniel R."/>
            <person name="Duerre P."/>
        </authorList>
    </citation>
    <scope>NUCLEOTIDE SEQUENCE [LARGE SCALE GENOMIC DNA]</scope>
    <source>
        <strain evidence="2">DSM 1384</strain>
    </source>
</reference>
<dbReference type="Proteomes" id="UP000037267">
    <property type="component" value="Unassembled WGS sequence"/>
</dbReference>
<evidence type="ECO:0000313" key="2">
    <source>
        <dbReference type="Proteomes" id="UP000037267"/>
    </source>
</evidence>
<dbReference type="AlphaFoldDB" id="A0A0L0WCQ0"/>
<protein>
    <submittedName>
        <fullName evidence="1">Uncharacterized protein</fullName>
    </submittedName>
</protein>
<evidence type="ECO:0000313" key="1">
    <source>
        <dbReference type="EMBL" id="KNF09243.1"/>
    </source>
</evidence>
<gene>
    <name evidence="1" type="ORF">CLPU_3c00210</name>
</gene>
<dbReference type="SUPFAM" id="SSF57997">
    <property type="entry name" value="Tropomyosin"/>
    <property type="match status" value="1"/>
</dbReference>
<accession>A0A0L0WCQ0</accession>
<dbReference type="RefSeq" id="WP_050354249.1">
    <property type="nucleotide sequence ID" value="NZ_LGSS01000003.1"/>
</dbReference>
<keyword evidence="2" id="KW-1185">Reference proteome</keyword>
<dbReference type="STRING" id="1503.CLPU_3c00210"/>
<sequence>MDKELLEILKNIQDDIKGIKETQQQHTQILNNHSGSLNEHTQILNNHSRSLNEHTQILRALEHKSDVIKSEQENMKYDVAEIKRDVEIIRKDLCRVEEATANNWADIAKLKSIK</sequence>